<organism evidence="1">
    <name type="scientific">Anguilla anguilla</name>
    <name type="common">European freshwater eel</name>
    <name type="synonym">Muraena anguilla</name>
    <dbReference type="NCBI Taxonomy" id="7936"/>
    <lineage>
        <taxon>Eukaryota</taxon>
        <taxon>Metazoa</taxon>
        <taxon>Chordata</taxon>
        <taxon>Craniata</taxon>
        <taxon>Vertebrata</taxon>
        <taxon>Euteleostomi</taxon>
        <taxon>Actinopterygii</taxon>
        <taxon>Neopterygii</taxon>
        <taxon>Teleostei</taxon>
        <taxon>Anguilliformes</taxon>
        <taxon>Anguillidae</taxon>
        <taxon>Anguilla</taxon>
    </lineage>
</organism>
<dbReference type="EMBL" id="GBXM01009097">
    <property type="protein sequence ID" value="JAH99480.1"/>
    <property type="molecule type" value="Transcribed_RNA"/>
</dbReference>
<reference evidence="1" key="2">
    <citation type="journal article" date="2015" name="Fish Shellfish Immunol.">
        <title>Early steps in the European eel (Anguilla anguilla)-Vibrio vulnificus interaction in the gills: Role of the RtxA13 toxin.</title>
        <authorList>
            <person name="Callol A."/>
            <person name="Pajuelo D."/>
            <person name="Ebbesson L."/>
            <person name="Teles M."/>
            <person name="MacKenzie S."/>
            <person name="Amaro C."/>
        </authorList>
    </citation>
    <scope>NUCLEOTIDE SEQUENCE</scope>
</reference>
<proteinExistence type="predicted"/>
<reference evidence="1" key="1">
    <citation type="submission" date="2014-11" db="EMBL/GenBank/DDBJ databases">
        <authorList>
            <person name="Amaro Gonzalez C."/>
        </authorList>
    </citation>
    <scope>NUCLEOTIDE SEQUENCE</scope>
</reference>
<protein>
    <submittedName>
        <fullName evidence="1">Uncharacterized protein</fullName>
    </submittedName>
</protein>
<dbReference type="AlphaFoldDB" id="A0A0E9XCB0"/>
<name>A0A0E9XCB0_ANGAN</name>
<accession>A0A0E9XCB0</accession>
<sequence length="111" mass="12549">MICWSFSLPAALVFTIHCTFRLLRFLLGKPVFVALTGSHQKTIMIPVKIHIVIPRKTNVLRCPLLSAVKRRYIFTINELPLVSAGLERLVFGKIKIVLGGHLLFHLSQMSI</sequence>
<evidence type="ECO:0000313" key="1">
    <source>
        <dbReference type="EMBL" id="JAH99480.1"/>
    </source>
</evidence>